<keyword evidence="7" id="KW-0998">Cell outer membrane</keyword>
<evidence type="ECO:0000256" key="2">
    <source>
        <dbReference type="ARBA" id="ARBA00007613"/>
    </source>
</evidence>
<dbReference type="SUPFAM" id="SSF56954">
    <property type="entry name" value="Outer membrane efflux proteins (OEP)"/>
    <property type="match status" value="1"/>
</dbReference>
<evidence type="ECO:0000256" key="4">
    <source>
        <dbReference type="ARBA" id="ARBA00022452"/>
    </source>
</evidence>
<dbReference type="PANTHER" id="PTHR30026:SF20">
    <property type="entry name" value="OUTER MEMBRANE PROTEIN TOLC"/>
    <property type="match status" value="1"/>
</dbReference>
<proteinExistence type="inferred from homology"/>
<evidence type="ECO:0000256" key="1">
    <source>
        <dbReference type="ARBA" id="ARBA00004442"/>
    </source>
</evidence>
<accession>A0A378RLC0</accession>
<reference evidence="9 10" key="1">
    <citation type="submission" date="2018-06" db="EMBL/GenBank/DDBJ databases">
        <authorList>
            <consortium name="Pathogen Informatics"/>
            <person name="Doyle S."/>
        </authorList>
    </citation>
    <scope>NUCLEOTIDE SEQUENCE [LARGE SCALE GENOMIC DNA]</scope>
    <source>
        <strain evidence="9 10">NCTC11179</strain>
    </source>
</reference>
<feature type="signal peptide" evidence="8">
    <location>
        <begin position="1"/>
        <end position="20"/>
    </location>
</feature>
<keyword evidence="5" id="KW-0812">Transmembrane</keyword>
<dbReference type="GO" id="GO:0015288">
    <property type="term" value="F:porin activity"/>
    <property type="evidence" value="ECO:0007669"/>
    <property type="project" value="TreeGrafter"/>
</dbReference>
<dbReference type="GO" id="GO:1990281">
    <property type="term" value="C:efflux pump complex"/>
    <property type="evidence" value="ECO:0007669"/>
    <property type="project" value="TreeGrafter"/>
</dbReference>
<gene>
    <name evidence="9" type="primary">bepC</name>
    <name evidence="9" type="ORF">NCTC11179_01348</name>
</gene>
<dbReference type="AlphaFoldDB" id="A0A378RLC0"/>
<dbReference type="Pfam" id="PF02321">
    <property type="entry name" value="OEP"/>
    <property type="match status" value="2"/>
</dbReference>
<comment type="subcellular location">
    <subcellularLocation>
        <location evidence="1">Cell outer membrane</location>
    </subcellularLocation>
</comment>
<evidence type="ECO:0000256" key="3">
    <source>
        <dbReference type="ARBA" id="ARBA00022448"/>
    </source>
</evidence>
<keyword evidence="6" id="KW-0472">Membrane</keyword>
<sequence>MKKYILFLLFLPCSVSGLYGQDTLTFKACLDLAFANNLALKEAFLEEELSAIQYKSSKMELYPNLNGSISNNNAFGRSIDPYSNSFIDTKFKSYSGSIASNITLFNGFSKINTIKMAKAEVDIQQTAIDRIKDDITIQVASLYTTILYTEELIKSYKEQNQISKQQKDFLQVRFEEGVIAESELFKLDAQIASESVNLITMEHVLKMYYLDLQQLVNVPITTKMHLQALDVLEIKGDFDDLYLLDVEKTYQENPSFLITKMQEENAKLNIKLSQAAYLPSLNLQLNYGSFYSDSNSNFNFNEQWNNNKNYGFSLSLSIPVFNGFSVRQNVKRAKTQYKQSLVRTDIEKNRLIKVLSQANNDLVASQEKLKSAGSALLFAQKTFEADQLKYEYGKISLTELLLTQKDYFNSQAELIKAKYEYVYNKGVIGFYSENSFSF</sequence>
<comment type="similarity">
    <text evidence="2">Belongs to the outer membrane factor (OMF) (TC 1.B.17) family.</text>
</comment>
<keyword evidence="4" id="KW-1134">Transmembrane beta strand</keyword>
<dbReference type="InterPro" id="IPR003423">
    <property type="entry name" value="OMP_efflux"/>
</dbReference>
<keyword evidence="8" id="KW-0732">Signal</keyword>
<evidence type="ECO:0000313" key="9">
    <source>
        <dbReference type="EMBL" id="STZ27812.1"/>
    </source>
</evidence>
<evidence type="ECO:0000256" key="5">
    <source>
        <dbReference type="ARBA" id="ARBA00022692"/>
    </source>
</evidence>
<dbReference type="RefSeq" id="WP_115090680.1">
    <property type="nucleotide sequence ID" value="NZ_CP068107.1"/>
</dbReference>
<dbReference type="Proteomes" id="UP000255024">
    <property type="component" value="Unassembled WGS sequence"/>
</dbReference>
<organism evidence="9 10">
    <name type="scientific">Myroides odoratus</name>
    <name type="common">Flavobacterium odoratum</name>
    <dbReference type="NCBI Taxonomy" id="256"/>
    <lineage>
        <taxon>Bacteria</taxon>
        <taxon>Pseudomonadati</taxon>
        <taxon>Bacteroidota</taxon>
        <taxon>Flavobacteriia</taxon>
        <taxon>Flavobacteriales</taxon>
        <taxon>Flavobacteriaceae</taxon>
        <taxon>Myroides</taxon>
    </lineage>
</organism>
<evidence type="ECO:0000256" key="7">
    <source>
        <dbReference type="ARBA" id="ARBA00023237"/>
    </source>
</evidence>
<evidence type="ECO:0000256" key="6">
    <source>
        <dbReference type="ARBA" id="ARBA00023136"/>
    </source>
</evidence>
<dbReference type="EMBL" id="UGQL01000001">
    <property type="protein sequence ID" value="STZ27812.1"/>
    <property type="molecule type" value="Genomic_DNA"/>
</dbReference>
<feature type="chain" id="PRO_5017044417" evidence="8">
    <location>
        <begin position="21"/>
        <end position="438"/>
    </location>
</feature>
<protein>
    <submittedName>
        <fullName evidence="9">Outer membrane efflux protein BepC</fullName>
    </submittedName>
</protein>
<dbReference type="Gene3D" id="1.20.1600.10">
    <property type="entry name" value="Outer membrane efflux proteins (OEP)"/>
    <property type="match status" value="1"/>
</dbReference>
<dbReference type="GO" id="GO:0015562">
    <property type="term" value="F:efflux transmembrane transporter activity"/>
    <property type="evidence" value="ECO:0007669"/>
    <property type="project" value="InterPro"/>
</dbReference>
<keyword evidence="10" id="KW-1185">Reference proteome</keyword>
<evidence type="ECO:0000313" key="10">
    <source>
        <dbReference type="Proteomes" id="UP000255024"/>
    </source>
</evidence>
<evidence type="ECO:0000256" key="8">
    <source>
        <dbReference type="SAM" id="SignalP"/>
    </source>
</evidence>
<dbReference type="GO" id="GO:0009279">
    <property type="term" value="C:cell outer membrane"/>
    <property type="evidence" value="ECO:0007669"/>
    <property type="project" value="UniProtKB-SubCell"/>
</dbReference>
<dbReference type="PANTHER" id="PTHR30026">
    <property type="entry name" value="OUTER MEMBRANE PROTEIN TOLC"/>
    <property type="match status" value="1"/>
</dbReference>
<name>A0A378RLC0_MYROD</name>
<keyword evidence="3" id="KW-0813">Transport</keyword>
<dbReference type="InterPro" id="IPR051906">
    <property type="entry name" value="TolC-like"/>
</dbReference>